<keyword evidence="2" id="KW-0812">Transmembrane</keyword>
<accession>A0A2A2D321</accession>
<sequence>TDPYGLSPNCKHAPTPALPGRGDASWAQKPPEKAPAPIDPKDPKAPAHIYEQYGFAGLEWHTYDLSCSGTSGLAEAAGASMGTTWANLLFSGSKWWTGVAVALQQEATGDGYMSGINDVFAKATRAVTDAVYRPWIGISLLLLGVVIVYRAGRKDWPDTAKSVAWALLVMTVTAIAFNYPEKAGSLADEMITQTVGQVQQGVAGDTSKGADPATSQGNVLTGTILYNNWLRGEFGSSDAPVAKKYGMQLYDAQALTWAQSRLPQKERDTLIVDKKKTWENVAEKVKKEDPDAYRHLTGVADGRFGASASGALGAIPTNFFSFAASIVIICARLILKLVIVFLPAIAPIALHRQMSGTLRTLARSGGAALINAPLFVLAASLEALFIQVLLSGGNRMPEWFAVVLLWVLTVMLWAITKPFRKLSAMISPNAEWFGRGTGAMGRTKTALGGAILGYARGRITARQIGKMVNGGRGGRVEDADEAAGAGPAVTTRHQTRRSEDEPWADAVPYEPDPGQDRAPEQPLHWGPGRQWDDLDSWPAGQQEPAMAAAAAVPDQAGSPGWLVPVGSTAAPAARAATGTLVRTAPQNDSPG</sequence>
<feature type="transmembrane region" description="Helical" evidence="2">
    <location>
        <begin position="319"/>
        <end position="346"/>
    </location>
</feature>
<feature type="transmembrane region" description="Helical" evidence="2">
    <location>
        <begin position="163"/>
        <end position="180"/>
    </location>
</feature>
<keyword evidence="4" id="KW-1185">Reference proteome</keyword>
<name>A0A2A2D321_9ACTN</name>
<dbReference type="Proteomes" id="UP000218944">
    <property type="component" value="Unassembled WGS sequence"/>
</dbReference>
<feature type="transmembrane region" description="Helical" evidence="2">
    <location>
        <begin position="396"/>
        <end position="415"/>
    </location>
</feature>
<evidence type="ECO:0000256" key="1">
    <source>
        <dbReference type="SAM" id="MobiDB-lite"/>
    </source>
</evidence>
<proteinExistence type="predicted"/>
<feature type="region of interest" description="Disordered" evidence="1">
    <location>
        <begin position="1"/>
        <end position="42"/>
    </location>
</feature>
<feature type="transmembrane region" description="Helical" evidence="2">
    <location>
        <begin position="367"/>
        <end position="390"/>
    </location>
</feature>
<keyword evidence="2" id="KW-0472">Membrane</keyword>
<evidence type="ECO:0000313" key="3">
    <source>
        <dbReference type="EMBL" id="PAU45816.1"/>
    </source>
</evidence>
<feature type="compositionally biased region" description="Low complexity" evidence="1">
    <location>
        <begin position="538"/>
        <end position="556"/>
    </location>
</feature>
<dbReference type="EMBL" id="NSJV01000529">
    <property type="protein sequence ID" value="PAU45816.1"/>
    <property type="molecule type" value="Genomic_DNA"/>
</dbReference>
<feature type="non-terminal residue" evidence="3">
    <location>
        <position position="1"/>
    </location>
</feature>
<keyword evidence="2" id="KW-1133">Transmembrane helix</keyword>
<dbReference type="RefSeq" id="WP_170116883.1">
    <property type="nucleotide sequence ID" value="NZ_NSJV01000529.1"/>
</dbReference>
<evidence type="ECO:0000313" key="4">
    <source>
        <dbReference type="Proteomes" id="UP000218944"/>
    </source>
</evidence>
<feature type="transmembrane region" description="Helical" evidence="2">
    <location>
        <begin position="132"/>
        <end position="151"/>
    </location>
</feature>
<dbReference type="AlphaFoldDB" id="A0A2A2D321"/>
<organism evidence="3 4">
    <name type="scientific">Streptomyces albireticuli</name>
    <dbReference type="NCBI Taxonomy" id="1940"/>
    <lineage>
        <taxon>Bacteria</taxon>
        <taxon>Bacillati</taxon>
        <taxon>Actinomycetota</taxon>
        <taxon>Actinomycetes</taxon>
        <taxon>Kitasatosporales</taxon>
        <taxon>Streptomycetaceae</taxon>
        <taxon>Streptomyces</taxon>
    </lineage>
</organism>
<feature type="region of interest" description="Disordered" evidence="1">
    <location>
        <begin position="572"/>
        <end position="591"/>
    </location>
</feature>
<protein>
    <submittedName>
        <fullName evidence="3">Uncharacterized protein</fullName>
    </submittedName>
</protein>
<feature type="non-terminal residue" evidence="3">
    <location>
        <position position="591"/>
    </location>
</feature>
<feature type="region of interest" description="Disordered" evidence="1">
    <location>
        <begin position="469"/>
        <end position="565"/>
    </location>
</feature>
<gene>
    <name evidence="3" type="ORF">CK936_27410</name>
</gene>
<comment type="caution">
    <text evidence="3">The sequence shown here is derived from an EMBL/GenBank/DDBJ whole genome shotgun (WGS) entry which is preliminary data.</text>
</comment>
<reference evidence="3 4" key="1">
    <citation type="submission" date="2017-08" db="EMBL/GenBank/DDBJ databases">
        <title>Genome sequence of Streptomyces albireticuli NRRL B-1670.</title>
        <authorList>
            <person name="Graham D.E."/>
            <person name="Mahan K.M."/>
            <person name="Klingeman D.M."/>
            <person name="Hettich R.L."/>
            <person name="Parry R.J."/>
            <person name="Spain J.C."/>
        </authorList>
    </citation>
    <scope>NUCLEOTIDE SEQUENCE [LARGE SCALE GENOMIC DNA]</scope>
    <source>
        <strain evidence="3 4">NRRL B-1670</strain>
    </source>
</reference>
<evidence type="ECO:0000256" key="2">
    <source>
        <dbReference type="SAM" id="Phobius"/>
    </source>
</evidence>